<dbReference type="Proteomes" id="UP000078561">
    <property type="component" value="Unassembled WGS sequence"/>
</dbReference>
<dbReference type="PANTHER" id="PTHR12399">
    <property type="entry name" value="EUKARYOTIC TRANSLATION INITIATION FACTOR 3 SUBUNIT 7"/>
    <property type="match status" value="1"/>
</dbReference>
<dbReference type="FunCoup" id="A0A163KJR2">
    <property type="interactions" value="1179"/>
</dbReference>
<feature type="region of interest" description="Disordered" evidence="6">
    <location>
        <begin position="114"/>
        <end position="175"/>
    </location>
</feature>
<evidence type="ECO:0000256" key="5">
    <source>
        <dbReference type="HAMAP-Rule" id="MF_03003"/>
    </source>
</evidence>
<comment type="subunit">
    <text evidence="5">Component of the eukaryotic translation initiation factor 3 (eIF-3) complex.</text>
</comment>
<evidence type="ECO:0000256" key="6">
    <source>
        <dbReference type="SAM" id="MobiDB-lite"/>
    </source>
</evidence>
<keyword evidence="2 5" id="KW-0396">Initiation factor</keyword>
<dbReference type="GO" id="GO:0002191">
    <property type="term" value="P:cap-dependent translational initiation"/>
    <property type="evidence" value="ECO:0007669"/>
    <property type="project" value="UniProtKB-UniRule"/>
</dbReference>
<comment type="subcellular location">
    <subcellularLocation>
        <location evidence="5">Cytoplasm</location>
    </subcellularLocation>
</comment>
<evidence type="ECO:0000256" key="4">
    <source>
        <dbReference type="ARBA" id="ARBA00022917"/>
    </source>
</evidence>
<dbReference type="Pfam" id="PF05091">
    <property type="entry name" value="eIF-3_zeta"/>
    <property type="match status" value="1"/>
</dbReference>
<dbReference type="GO" id="GO:0003743">
    <property type="term" value="F:translation initiation factor activity"/>
    <property type="evidence" value="ECO:0007669"/>
    <property type="project" value="UniProtKB-UniRule"/>
</dbReference>
<feature type="region of interest" description="Disordered" evidence="6">
    <location>
        <begin position="572"/>
        <end position="591"/>
    </location>
</feature>
<dbReference type="OMA" id="FMDKRDN"/>
<organism evidence="7">
    <name type="scientific">Absidia glauca</name>
    <name type="common">Pin mould</name>
    <dbReference type="NCBI Taxonomy" id="4829"/>
    <lineage>
        <taxon>Eukaryota</taxon>
        <taxon>Fungi</taxon>
        <taxon>Fungi incertae sedis</taxon>
        <taxon>Mucoromycota</taxon>
        <taxon>Mucoromycotina</taxon>
        <taxon>Mucoromycetes</taxon>
        <taxon>Mucorales</taxon>
        <taxon>Cunninghamellaceae</taxon>
        <taxon>Absidia</taxon>
    </lineage>
</organism>
<name>A0A163KJR2_ABSGL</name>
<dbReference type="GO" id="GO:0005852">
    <property type="term" value="C:eukaryotic translation initiation factor 3 complex"/>
    <property type="evidence" value="ECO:0007669"/>
    <property type="project" value="UniProtKB-UniRule"/>
</dbReference>
<dbReference type="PANTHER" id="PTHR12399:SF0">
    <property type="entry name" value="EUKARYOTIC TRANSLATION INITIATION FACTOR 3 SUBUNIT D"/>
    <property type="match status" value="1"/>
</dbReference>
<dbReference type="EMBL" id="LT554895">
    <property type="protein sequence ID" value="SAM08603.1"/>
    <property type="molecule type" value="Genomic_DNA"/>
</dbReference>
<evidence type="ECO:0000313" key="7">
    <source>
        <dbReference type="EMBL" id="SAM08603.1"/>
    </source>
</evidence>
<feature type="compositionally biased region" description="Polar residues" evidence="6">
    <location>
        <begin position="144"/>
        <end position="160"/>
    </location>
</feature>
<gene>
    <name evidence="7" type="primary">ABSGL_14266.1 scaffold 14385</name>
</gene>
<protein>
    <recommendedName>
        <fullName evidence="5">Eukaryotic translation initiation factor 3 subunit D</fullName>
        <shortName evidence="5">eIF3d</shortName>
    </recommendedName>
</protein>
<reference evidence="7" key="1">
    <citation type="submission" date="2016-04" db="EMBL/GenBank/DDBJ databases">
        <authorList>
            <person name="Evans L.H."/>
            <person name="Alamgir A."/>
            <person name="Owens N."/>
            <person name="Weber N.D."/>
            <person name="Virtaneva K."/>
            <person name="Barbian K."/>
            <person name="Babar A."/>
            <person name="Rosenke K."/>
        </authorList>
    </citation>
    <scope>NUCLEOTIDE SEQUENCE [LARGE SCALE GENOMIC DNA]</scope>
    <source>
        <strain evidence="7">CBS 101.48</strain>
    </source>
</reference>
<dbReference type="InParanoid" id="A0A163KJR2"/>
<dbReference type="AlphaFoldDB" id="A0A163KJR2"/>
<sequence>MAESKPHFYLPALHDNENGWGPANVIPAQFRDIPYAPYSKGDKLGRVADWTNPEGQKQDNRENMGRQGRTGFNRFNRDQQQSYGASFASTFAYTHTEDESSFSVVDNRSATVKKMAQKAASGNTGGVRARPQNKQQQQQQQQQGYRTVNSRPTGGKQQMQHGRKRYGQRDYDKPQRVRNASVNIGADWNLLDEIEFSRLSKLSFGIPEAEDISTYGSINYYNKAFDRVNTRNEKPLQHIDRVKYDTTTSEDPVIQQFINDDKATVYATDAVLSLLMCATRTVYPWDIVVKKENGKVILDKRPGGVFDFVTVNENTMDPPAENDKDTINSWSALCNEATYINQNFARQVLESSTAIKFDNANPFASADTNTKLASCGYRYRQFNLANTPPAPSNSHHHSNAAAQDEPAIPPINMIVRTEVDAAVKMGNKDTLVTIRALNEFDPNAQGAGGALSWKKSLDSQRGAVVATEMRNNAAKLARWAVQALLAGAEQLKLGYVARASPKDNSRHVVLGTQAYKPRDFAAQMNLSLTNGWGIVKAVVDMCLQLPDGRYVMMKDPNRPILRIYAVPGEDDLDADYEEDAENDQDDATTEN</sequence>
<dbReference type="GO" id="GO:0016282">
    <property type="term" value="C:eukaryotic 43S preinitiation complex"/>
    <property type="evidence" value="ECO:0007669"/>
    <property type="project" value="UniProtKB-UniRule"/>
</dbReference>
<proteinExistence type="inferred from homology"/>
<dbReference type="GO" id="GO:0033290">
    <property type="term" value="C:eukaryotic 48S preinitiation complex"/>
    <property type="evidence" value="ECO:0007669"/>
    <property type="project" value="UniProtKB-UniRule"/>
</dbReference>
<keyword evidence="1 5" id="KW-0963">Cytoplasm</keyword>
<evidence type="ECO:0000256" key="1">
    <source>
        <dbReference type="ARBA" id="ARBA00022490"/>
    </source>
</evidence>
<dbReference type="GO" id="GO:0001732">
    <property type="term" value="P:formation of cytoplasmic translation initiation complex"/>
    <property type="evidence" value="ECO:0007669"/>
    <property type="project" value="UniProtKB-UniRule"/>
</dbReference>
<comment type="function">
    <text evidence="5">mRNA cap-binding component of the eukaryotic translation initiation factor 3 (eIF-3) complex, which is involved in protein synthesis of a specialized repertoire of mRNAs and, together with other initiation factors, stimulates binding of mRNA and methionyl-tRNAi to the 40S ribosome. The eIF-3 complex specifically targets and initiates translation of a subset of mRNAs involved in cell proliferation. In the eIF-3 complex, eif3d specifically recognizes and binds the 7-methylguanosine cap of a subset of mRNAs.</text>
</comment>
<dbReference type="PIRSF" id="PIRSF016281">
    <property type="entry name" value="EIF-3_zeta"/>
    <property type="match status" value="1"/>
</dbReference>
<evidence type="ECO:0000256" key="2">
    <source>
        <dbReference type="ARBA" id="ARBA00022540"/>
    </source>
</evidence>
<comment type="similarity">
    <text evidence="5">Belongs to the eIF-3 subunit D family.</text>
</comment>
<feature type="region of interest" description="Disordered" evidence="6">
    <location>
        <begin position="49"/>
        <end position="74"/>
    </location>
</feature>
<dbReference type="OrthoDB" id="16538at2759"/>
<keyword evidence="8" id="KW-1185">Reference proteome</keyword>
<evidence type="ECO:0000256" key="3">
    <source>
        <dbReference type="ARBA" id="ARBA00022884"/>
    </source>
</evidence>
<feature type="region of interest" description="RNA gate" evidence="5">
    <location>
        <begin position="305"/>
        <end position="319"/>
    </location>
</feature>
<comment type="domain">
    <text evidence="5">The RNA gate region regulates mRNA cap recognition to prevent promiscuous mRNA-binding before assembly of eif3d into the full eukaryotic translation initiation factor 3 (eIF-3) complex.</text>
</comment>
<dbReference type="STRING" id="4829.A0A163KJR2"/>
<keyword evidence="4 5" id="KW-0648">Protein biosynthesis</keyword>
<dbReference type="InterPro" id="IPR007783">
    <property type="entry name" value="eIF3d"/>
</dbReference>
<evidence type="ECO:0000313" key="8">
    <source>
        <dbReference type="Proteomes" id="UP000078561"/>
    </source>
</evidence>
<dbReference type="GO" id="GO:0098808">
    <property type="term" value="F:mRNA cap binding"/>
    <property type="evidence" value="ECO:0007669"/>
    <property type="project" value="UniProtKB-UniRule"/>
</dbReference>
<keyword evidence="3" id="KW-0694">RNA-binding</keyword>
<dbReference type="HAMAP" id="MF_03003">
    <property type="entry name" value="eIF3d"/>
    <property type="match status" value="1"/>
</dbReference>
<accession>A0A163KJR2</accession>